<dbReference type="SUPFAM" id="SSF56801">
    <property type="entry name" value="Acetyl-CoA synthetase-like"/>
    <property type="match status" value="1"/>
</dbReference>
<dbReference type="PATRIC" id="fig|29423.5.peg.1871"/>
<dbReference type="PANTHER" id="PTHR43272:SF33">
    <property type="entry name" value="AMP-BINDING DOMAIN-CONTAINING PROTEIN-RELATED"/>
    <property type="match status" value="1"/>
</dbReference>
<keyword evidence="1" id="KW-0547">Nucleotide-binding</keyword>
<evidence type="ECO:0000259" key="3">
    <source>
        <dbReference type="Pfam" id="PF00501"/>
    </source>
</evidence>
<proteinExistence type="predicted"/>
<dbReference type="PANTHER" id="PTHR43272">
    <property type="entry name" value="LONG-CHAIN-FATTY-ACID--COA LIGASE"/>
    <property type="match status" value="1"/>
</dbReference>
<evidence type="ECO:0000313" key="4">
    <source>
        <dbReference type="EMBL" id="KTD38108.1"/>
    </source>
</evidence>
<dbReference type="GO" id="GO:0004467">
    <property type="term" value="F:long-chain fatty acid-CoA ligase activity"/>
    <property type="evidence" value="ECO:0007669"/>
    <property type="project" value="TreeGrafter"/>
</dbReference>
<dbReference type="Proteomes" id="UP000054858">
    <property type="component" value="Unassembled WGS sequence"/>
</dbReference>
<comment type="caution">
    <text evidence="4">The sequence shown here is derived from an EMBL/GenBank/DDBJ whole genome shotgun (WGS) entry which is preliminary data.</text>
</comment>
<name>A0A0W0X0L3_9GAMM</name>
<evidence type="ECO:0000256" key="2">
    <source>
        <dbReference type="ARBA" id="ARBA00022840"/>
    </source>
</evidence>
<accession>A0A0W0X0L3</accession>
<dbReference type="Gene3D" id="3.40.50.12780">
    <property type="entry name" value="N-terminal domain of ligase-like"/>
    <property type="match status" value="1"/>
</dbReference>
<dbReference type="GO" id="GO:0005524">
    <property type="term" value="F:ATP binding"/>
    <property type="evidence" value="ECO:0007669"/>
    <property type="project" value="UniProtKB-KW"/>
</dbReference>
<dbReference type="RefSeq" id="WP_035893678.1">
    <property type="nucleotide sequence ID" value="NZ_LCUA01000002.1"/>
</dbReference>
<sequence>MQSGPLKHSICHLLLKHEQQNGGRIYLRQPKAGVWHELTWMQVMHQARQVARFLQTLALKKGAHVSIYSKNCAEWFIADFGITLAGMVNVPLFPNQHKDGIEYVLNHAEIELVFIGKLDKHVETRKYIPEKFRTVSFDYHAHLNTTYRWPDVLTGEPLQDIVFPKAEDVYTIIYSSGTADTPKGAVYTHEAIANYLAIFPEDIRRTTDLQHHRLLSYLPLAHVYERSAIELASLAIVSEVSFVESLETFAKNLQEVKPTFFAAVPRVWGIFQHKIERKLPKTLLNGLLKIPFLSGFIKHKIKHQLGLQRSRGNISGASHLPTAINDFFEKLGILIQEGYGQTENFAYATLSLLKERKRGYVGTPRFQVEIKIGDNQELLMKSPCLMACYYKDEMATKNALVEDGWLRTGDIADIDAKQRVKILGRLSENFKNQKGEFIVPTPIEKKGLTNPMIEHLCLVGRELASNVLLVSLNQKARKQPKSEVKESLQNTLRVVNAGLKSYEKISHILVVQDAWTTENDVLTPTLKVKRRVIERRYQDFIHKAVAQPETIVWEYTLRA</sequence>
<evidence type="ECO:0000313" key="5">
    <source>
        <dbReference type="Proteomes" id="UP000054858"/>
    </source>
</evidence>
<dbReference type="Pfam" id="PF00501">
    <property type="entry name" value="AMP-binding"/>
    <property type="match status" value="1"/>
</dbReference>
<gene>
    <name evidence="4" type="ORF">Loak_1784</name>
</gene>
<dbReference type="InterPro" id="IPR042099">
    <property type="entry name" value="ANL_N_sf"/>
</dbReference>
<protein>
    <submittedName>
        <fullName evidence="4">AMP-binding protein</fullName>
    </submittedName>
</protein>
<dbReference type="Pfam" id="PF23562">
    <property type="entry name" value="AMP-binding_C_3"/>
    <property type="match status" value="1"/>
</dbReference>
<evidence type="ECO:0000256" key="1">
    <source>
        <dbReference type="ARBA" id="ARBA00022741"/>
    </source>
</evidence>
<reference evidence="4 5" key="1">
    <citation type="submission" date="2015-11" db="EMBL/GenBank/DDBJ databases">
        <title>Genomic analysis of 38 Legionella species identifies large and diverse effector repertoires.</title>
        <authorList>
            <person name="Burstein D."/>
            <person name="Amaro F."/>
            <person name="Zusman T."/>
            <person name="Lifshitz Z."/>
            <person name="Cohen O."/>
            <person name="Gilbert J.A."/>
            <person name="Pupko T."/>
            <person name="Shuman H.A."/>
            <person name="Segal G."/>
        </authorList>
    </citation>
    <scope>NUCLEOTIDE SEQUENCE [LARGE SCALE GENOMIC DNA]</scope>
    <source>
        <strain evidence="4 5">Oak Ridge-10</strain>
    </source>
</reference>
<feature type="domain" description="AMP-dependent synthetase/ligase" evidence="3">
    <location>
        <begin position="20"/>
        <end position="390"/>
    </location>
</feature>
<organism evidence="4 5">
    <name type="scientific">Legionella oakridgensis</name>
    <dbReference type="NCBI Taxonomy" id="29423"/>
    <lineage>
        <taxon>Bacteria</taxon>
        <taxon>Pseudomonadati</taxon>
        <taxon>Pseudomonadota</taxon>
        <taxon>Gammaproteobacteria</taxon>
        <taxon>Legionellales</taxon>
        <taxon>Legionellaceae</taxon>
        <taxon>Legionella</taxon>
    </lineage>
</organism>
<dbReference type="InterPro" id="IPR000873">
    <property type="entry name" value="AMP-dep_synth/lig_dom"/>
</dbReference>
<keyword evidence="2" id="KW-0067">ATP-binding</keyword>
<dbReference type="AlphaFoldDB" id="A0A0W0X0L3"/>
<dbReference type="EMBL" id="LNYP01000029">
    <property type="protein sequence ID" value="KTD38108.1"/>
    <property type="molecule type" value="Genomic_DNA"/>
</dbReference>
<dbReference type="GO" id="GO:0016020">
    <property type="term" value="C:membrane"/>
    <property type="evidence" value="ECO:0007669"/>
    <property type="project" value="TreeGrafter"/>
</dbReference>